<proteinExistence type="predicted"/>
<dbReference type="EMBL" id="WUBL01000033">
    <property type="protein sequence ID" value="KAF2969647.1"/>
    <property type="molecule type" value="Genomic_DNA"/>
</dbReference>
<dbReference type="SUPFAM" id="SSF57850">
    <property type="entry name" value="RING/U-box"/>
    <property type="match status" value="1"/>
</dbReference>
<dbReference type="Proteomes" id="UP000481858">
    <property type="component" value="Unassembled WGS sequence"/>
</dbReference>
<dbReference type="AlphaFoldDB" id="A0A7C8MVU9"/>
<gene>
    <name evidence="1" type="ORF">GQX73_g3908</name>
</gene>
<comment type="caution">
    <text evidence="1">The sequence shown here is derived from an EMBL/GenBank/DDBJ whole genome shotgun (WGS) entry which is preliminary data.</text>
</comment>
<evidence type="ECO:0000313" key="1">
    <source>
        <dbReference type="EMBL" id="KAF2969647.1"/>
    </source>
</evidence>
<dbReference type="InParanoid" id="A0A7C8MVU9"/>
<name>A0A7C8MVU9_9PEZI</name>
<keyword evidence="2" id="KW-1185">Reference proteome</keyword>
<accession>A0A7C8MVU9</accession>
<protein>
    <submittedName>
        <fullName evidence="1">Uncharacterized protein</fullName>
    </submittedName>
</protein>
<evidence type="ECO:0000313" key="2">
    <source>
        <dbReference type="Proteomes" id="UP000481858"/>
    </source>
</evidence>
<organism evidence="1 2">
    <name type="scientific">Xylaria multiplex</name>
    <dbReference type="NCBI Taxonomy" id="323545"/>
    <lineage>
        <taxon>Eukaryota</taxon>
        <taxon>Fungi</taxon>
        <taxon>Dikarya</taxon>
        <taxon>Ascomycota</taxon>
        <taxon>Pezizomycotina</taxon>
        <taxon>Sordariomycetes</taxon>
        <taxon>Xylariomycetidae</taxon>
        <taxon>Xylariales</taxon>
        <taxon>Xylariaceae</taxon>
        <taxon>Xylaria</taxon>
    </lineage>
</organism>
<dbReference type="OrthoDB" id="8062037at2759"/>
<reference evidence="1 2" key="1">
    <citation type="submission" date="2019-12" db="EMBL/GenBank/DDBJ databases">
        <title>Draft genome sequence of the ascomycete Xylaria multiplex DSM 110363.</title>
        <authorList>
            <person name="Buettner E."/>
            <person name="Kellner H."/>
        </authorList>
    </citation>
    <scope>NUCLEOTIDE SEQUENCE [LARGE SCALE GENOMIC DNA]</scope>
    <source>
        <strain evidence="1 2">DSM 110363</strain>
    </source>
</reference>
<sequence length="208" mass="23560">MRIYQGAAPSIQGSSSRETITTNNIHQVLEYFDNDGNLISPFNPRFHGPNEVREHYAVLPRCGHAFGYQCLLHVLVTAFPFPPSCPRCSKPVFPNQGPAIPLTIYDVTADLDSQRKQIRSIRGNLDPPQPEEPPVREYTGAERISIAALTEYQHSSRQTVQSRFSDTRISIAALTQHQHSSRQMVQSRFSDEELQGIDMFMRPDEHRG</sequence>